<dbReference type="GO" id="GO:0006367">
    <property type="term" value="P:transcription initiation at RNA polymerase II promoter"/>
    <property type="evidence" value="ECO:0007669"/>
    <property type="project" value="TreeGrafter"/>
</dbReference>
<comment type="similarity">
    <text evidence="2">Belongs to the TAF4 family.</text>
</comment>
<dbReference type="Proteomes" id="UP000005222">
    <property type="component" value="Chromosome G"/>
</dbReference>
<dbReference type="FunCoup" id="G8YJH0">
    <property type="interactions" value="569"/>
</dbReference>
<evidence type="ECO:0000256" key="7">
    <source>
        <dbReference type="ARBA" id="ARBA00025346"/>
    </source>
</evidence>
<dbReference type="eggNOG" id="KOG2341">
    <property type="taxonomic scope" value="Eukaryota"/>
</dbReference>
<dbReference type="OrthoDB" id="21060at2759"/>
<feature type="region of interest" description="Disordered" evidence="9">
    <location>
        <begin position="90"/>
        <end position="132"/>
    </location>
</feature>
<evidence type="ECO:0000256" key="6">
    <source>
        <dbReference type="ARBA" id="ARBA00023242"/>
    </source>
</evidence>
<feature type="compositionally biased region" description="Polar residues" evidence="9">
    <location>
        <begin position="401"/>
        <end position="413"/>
    </location>
</feature>
<comment type="function">
    <text evidence="7">Functions as a component of the DNA-binding general transcription factor complex TFIID. Binding of TFIID to a promoter (with or without TATA element) is the initial step in pre-initiation complex (PIC) formation. TFIID plays a key role in the regulation of gene expression by RNA polymerase II through different activities such as transcription activator interaction, core promoter recognition and selectivity, TFIIA and TFIIB interaction, chromatin modification (histone acetylation by TAF1), facilitation of DNA opening and initiation of transcription.</text>
</comment>
<dbReference type="InParanoid" id="G8YJH0"/>
<feature type="compositionally biased region" description="Basic and acidic residues" evidence="9">
    <location>
        <begin position="7"/>
        <end position="18"/>
    </location>
</feature>
<dbReference type="CDD" id="cd08045">
    <property type="entry name" value="HFD_TAF4"/>
    <property type="match status" value="1"/>
</dbReference>
<dbReference type="GO" id="GO:0005669">
    <property type="term" value="C:transcription factor TFIID complex"/>
    <property type="evidence" value="ECO:0007669"/>
    <property type="project" value="InterPro"/>
</dbReference>
<dbReference type="EMBL" id="FO082052">
    <property type="protein sequence ID" value="CCE81230.1"/>
    <property type="molecule type" value="Genomic_DNA"/>
</dbReference>
<name>G8YJH0_PICSO</name>
<evidence type="ECO:0000256" key="2">
    <source>
        <dbReference type="ARBA" id="ARBA00006178"/>
    </source>
</evidence>
<evidence type="ECO:0000256" key="4">
    <source>
        <dbReference type="ARBA" id="ARBA00023015"/>
    </source>
</evidence>
<evidence type="ECO:0000256" key="3">
    <source>
        <dbReference type="ARBA" id="ARBA00017306"/>
    </source>
</evidence>
<dbReference type="HOGENOM" id="CLU_036634_0_0_1"/>
<reference evidence="11" key="1">
    <citation type="submission" date="2011-10" db="EMBL/GenBank/DDBJ databases">
        <authorList>
            <person name="Genoscope - CEA"/>
        </authorList>
    </citation>
    <scope>NUCLEOTIDE SEQUENCE</scope>
</reference>
<keyword evidence="6" id="KW-0539">Nucleus</keyword>
<dbReference type="InterPro" id="IPR045144">
    <property type="entry name" value="TAF4"/>
</dbReference>
<sequence length="475" mass="52175">MSDVPEGDNHQRTKRNAEGIEGTDVAADSKRVKTDGASKNSGPEGESSEALDEVKLSLKQENAHETDPNAYKVEELEEFADRAKQSLASETENIPGNGSGVRASGNVARPVQQPTPSTGFRISNPAGSPGAVITSAEQDGRFRYDAGGQRLAKPDFVKRSYTQPANINMTPNHGIQGLNTSLIDCQEGGGTKSQFHTNDPAKLNDALVAAGVDLQQEEELLMQQQMNRSNRYNLSQTGLYRQPQREDVGSLLLNPYHLAVYMQRVSKENGIQQNFFQDPELLELMSSSCEDWLSHIITKTIILSRHRRRGMFGNAAKNKKPPVNTQRSELSRELRNIALKQKELEEKRVAKRVALGIEKDPSDSSWNESGSGKADAEETLHRAANATAAMMANPGRKKYSWMNSGSNASNTDESSADKSGARQSTLISVRGDNGLRYREIRTGNTVTVKDLLSALEDERMGSEKALLKGYAKLRE</sequence>
<dbReference type="InterPro" id="IPR007900">
    <property type="entry name" value="TAF4_C"/>
</dbReference>
<feature type="region of interest" description="Disordered" evidence="9">
    <location>
        <begin position="1"/>
        <end position="72"/>
    </location>
</feature>
<feature type="compositionally biased region" description="Polar residues" evidence="9">
    <location>
        <begin position="112"/>
        <end position="121"/>
    </location>
</feature>
<dbReference type="EMBL" id="FO082053">
    <property type="protein sequence ID" value="CCE80465.1"/>
    <property type="molecule type" value="Genomic_DNA"/>
</dbReference>
<accession>G8YJH0</accession>
<dbReference type="AlphaFoldDB" id="G8YJH0"/>
<dbReference type="GO" id="GO:0003677">
    <property type="term" value="F:DNA binding"/>
    <property type="evidence" value="ECO:0007669"/>
    <property type="project" value="TreeGrafter"/>
</dbReference>
<protein>
    <recommendedName>
        <fullName evidence="3">Transcription initiation factor TFIID subunit 4</fullName>
    </recommendedName>
    <alternativeName>
        <fullName evidence="8">TBP-associated factor 4</fullName>
    </alternativeName>
</protein>
<evidence type="ECO:0000259" key="10">
    <source>
        <dbReference type="Pfam" id="PF05236"/>
    </source>
</evidence>
<dbReference type="PANTHER" id="PTHR15138">
    <property type="entry name" value="TRANSCRIPTION INITIATION FACTOR TFIID SUBUNIT 4"/>
    <property type="match status" value="1"/>
</dbReference>
<keyword evidence="5" id="KW-0804">Transcription</keyword>
<evidence type="ECO:0000256" key="9">
    <source>
        <dbReference type="SAM" id="MobiDB-lite"/>
    </source>
</evidence>
<reference evidence="13" key="2">
    <citation type="journal article" date="2012" name="G3 (Bethesda)">
        <title>Pichia sorbitophila, an interspecies yeast hybrid reveals early steps of genome resolution following polyploidization.</title>
        <authorList>
            <person name="Leh Louis V."/>
            <person name="Despons L."/>
            <person name="Friedrich A."/>
            <person name="Martin T."/>
            <person name="Durrens P."/>
            <person name="Casaregola S."/>
            <person name="Neuveglise C."/>
            <person name="Fairhead C."/>
            <person name="Marck C."/>
            <person name="Cruz J.A."/>
            <person name="Straub M.L."/>
            <person name="Kugler V."/>
            <person name="Sacerdot C."/>
            <person name="Uzunov Z."/>
            <person name="Thierry A."/>
            <person name="Weiss S."/>
            <person name="Bleykasten C."/>
            <person name="De Montigny J."/>
            <person name="Jacques N."/>
            <person name="Jung P."/>
            <person name="Lemaire M."/>
            <person name="Mallet S."/>
            <person name="Morel G."/>
            <person name="Richard G.F."/>
            <person name="Sarkar A."/>
            <person name="Savel G."/>
            <person name="Schacherer J."/>
            <person name="Seret M.L."/>
            <person name="Talla E."/>
            <person name="Samson G."/>
            <person name="Jubin C."/>
            <person name="Poulain J."/>
            <person name="Vacherie B."/>
            <person name="Barbe V."/>
            <person name="Pelletier E."/>
            <person name="Sherman D.J."/>
            <person name="Westhof E."/>
            <person name="Weissenbach J."/>
            <person name="Baret P.V."/>
            <person name="Wincker P."/>
            <person name="Gaillardin C."/>
            <person name="Dujon B."/>
            <person name="Souciet J.L."/>
        </authorList>
    </citation>
    <scope>NUCLEOTIDE SEQUENCE [LARGE SCALE GENOMIC DNA]</scope>
    <source>
        <strain evidence="13">ATCC MYA-4447 / BCRC 22081 / CBS 7064 / NBRC 10061 / NRRL Y-12695</strain>
    </source>
</reference>
<evidence type="ECO:0000256" key="1">
    <source>
        <dbReference type="ARBA" id="ARBA00004123"/>
    </source>
</evidence>
<evidence type="ECO:0000313" key="13">
    <source>
        <dbReference type="Proteomes" id="UP000005222"/>
    </source>
</evidence>
<dbReference type="GO" id="GO:0016251">
    <property type="term" value="F:RNA polymerase II general transcription initiation factor activity"/>
    <property type="evidence" value="ECO:0007669"/>
    <property type="project" value="TreeGrafter"/>
</dbReference>
<keyword evidence="4" id="KW-0805">Transcription regulation</keyword>
<dbReference type="STRING" id="559304.G8YJH0"/>
<feature type="region of interest" description="Disordered" evidence="9">
    <location>
        <begin position="397"/>
        <end position="426"/>
    </location>
</feature>
<keyword evidence="13" id="KW-1185">Reference proteome</keyword>
<evidence type="ECO:0000256" key="8">
    <source>
        <dbReference type="ARBA" id="ARBA00031747"/>
    </source>
</evidence>
<gene>
    <name evidence="11" type="primary">Piso0_003582</name>
    <name evidence="11" type="ORF">GNLVRS01_PISO0G15494g</name>
    <name evidence="12" type="ORF">GNLVRS01_PISO0H15495g</name>
</gene>
<comment type="subcellular location">
    <subcellularLocation>
        <location evidence="1">Nucleus</location>
    </subcellularLocation>
</comment>
<evidence type="ECO:0000313" key="11">
    <source>
        <dbReference type="EMBL" id="CCE80465.1"/>
    </source>
</evidence>
<dbReference type="Pfam" id="PF05236">
    <property type="entry name" value="TAF4"/>
    <property type="match status" value="1"/>
</dbReference>
<feature type="compositionally biased region" description="Basic and acidic residues" evidence="9">
    <location>
        <begin position="52"/>
        <end position="67"/>
    </location>
</feature>
<proteinExistence type="inferred from homology"/>
<feature type="domain" description="Transcription initiation factor TFIID component TAF4 C-terminal" evidence="10">
    <location>
        <begin position="203"/>
        <end position="470"/>
    </location>
</feature>
<dbReference type="Proteomes" id="UP000005222">
    <property type="component" value="Chromosome H"/>
</dbReference>
<organism evidence="11 13">
    <name type="scientific">Pichia sorbitophila (strain ATCC MYA-4447 / BCRC 22081 / CBS 7064 / NBRC 10061 / NRRL Y-12695)</name>
    <name type="common">Hybrid yeast</name>
    <dbReference type="NCBI Taxonomy" id="559304"/>
    <lineage>
        <taxon>Eukaryota</taxon>
        <taxon>Fungi</taxon>
        <taxon>Dikarya</taxon>
        <taxon>Ascomycota</taxon>
        <taxon>Saccharomycotina</taxon>
        <taxon>Pichiomycetes</taxon>
        <taxon>Debaryomycetaceae</taxon>
        <taxon>Millerozyma</taxon>
    </lineage>
</organism>
<feature type="compositionally biased region" description="Basic and acidic residues" evidence="9">
    <location>
        <begin position="27"/>
        <end position="36"/>
    </location>
</feature>
<evidence type="ECO:0000256" key="5">
    <source>
        <dbReference type="ARBA" id="ARBA00023163"/>
    </source>
</evidence>
<evidence type="ECO:0000313" key="12">
    <source>
        <dbReference type="EMBL" id="CCE81230.1"/>
    </source>
</evidence>
<dbReference type="PANTHER" id="PTHR15138:SF14">
    <property type="entry name" value="TRANSCRIPTION INITIATION FACTOR TFIID SUBUNIT 4"/>
    <property type="match status" value="1"/>
</dbReference>